<feature type="transmembrane region" description="Helical" evidence="1">
    <location>
        <begin position="85"/>
        <end position="106"/>
    </location>
</feature>
<keyword evidence="1" id="KW-0812">Transmembrane</keyword>
<comment type="caution">
    <text evidence="2">The sequence shown here is derived from an EMBL/GenBank/DDBJ whole genome shotgun (WGS) entry which is preliminary data.</text>
</comment>
<dbReference type="Proteomes" id="UP001549055">
    <property type="component" value="Unassembled WGS sequence"/>
</dbReference>
<protein>
    <submittedName>
        <fullName evidence="2">Membrane protein</fullName>
    </submittedName>
</protein>
<keyword evidence="3" id="KW-1185">Reference proteome</keyword>
<keyword evidence="1" id="KW-0472">Membrane</keyword>
<feature type="transmembrane region" description="Helical" evidence="1">
    <location>
        <begin position="112"/>
        <end position="129"/>
    </location>
</feature>
<evidence type="ECO:0000313" key="2">
    <source>
        <dbReference type="EMBL" id="MET3643621.1"/>
    </source>
</evidence>
<gene>
    <name evidence="2" type="ORF">ABID27_000238</name>
</gene>
<evidence type="ECO:0000256" key="1">
    <source>
        <dbReference type="SAM" id="Phobius"/>
    </source>
</evidence>
<feature type="transmembrane region" description="Helical" evidence="1">
    <location>
        <begin position="141"/>
        <end position="164"/>
    </location>
</feature>
<organism evidence="2 3">
    <name type="scientific">Streptococcus gallinaceus</name>
    <dbReference type="NCBI Taxonomy" id="165758"/>
    <lineage>
        <taxon>Bacteria</taxon>
        <taxon>Bacillati</taxon>
        <taxon>Bacillota</taxon>
        <taxon>Bacilli</taxon>
        <taxon>Lactobacillales</taxon>
        <taxon>Streptococcaceae</taxon>
        <taxon>Streptococcus</taxon>
    </lineage>
</organism>
<sequence length="255" mass="28623">MTKTEYLAQLEKHLKKLPHREFQEAITFFHEYFDEAGPEEEERVMTELGTPKEAASELINNILNRHIQGEGTEDSSDKKVRFPKYHLYTLIGLGIGLLTSFCLVTILYRPLLGIFIFFLTSSFGAFYIGKNWQEIRETKKTIWLAILAVISLPIAIPALILLIISLVGLLFLALGLLLAGAIAGLIAFIGGIYFIWEAITLLSQGGNVFLIGFGIGLSLVGGAILLYLLTGFFSYWAWQGIKFSFKWILKRGKRV</sequence>
<keyword evidence="1" id="KW-1133">Transmembrane helix</keyword>
<accession>A0ABV2JI94</accession>
<dbReference type="Pfam" id="PF22564">
    <property type="entry name" value="HAAS"/>
    <property type="match status" value="1"/>
</dbReference>
<feature type="transmembrane region" description="Helical" evidence="1">
    <location>
        <begin position="208"/>
        <end position="238"/>
    </location>
</feature>
<feature type="transmembrane region" description="Helical" evidence="1">
    <location>
        <begin position="170"/>
        <end position="196"/>
    </location>
</feature>
<name>A0ABV2JI94_9STRE</name>
<dbReference type="RefSeq" id="WP_354279662.1">
    <property type="nucleotide sequence ID" value="NZ_JBEPMK010000001.1"/>
</dbReference>
<dbReference type="EMBL" id="JBEPMK010000001">
    <property type="protein sequence ID" value="MET3643621.1"/>
    <property type="molecule type" value="Genomic_DNA"/>
</dbReference>
<proteinExistence type="predicted"/>
<evidence type="ECO:0000313" key="3">
    <source>
        <dbReference type="Proteomes" id="UP001549055"/>
    </source>
</evidence>
<reference evidence="2 3" key="1">
    <citation type="submission" date="2024-06" db="EMBL/GenBank/DDBJ databases">
        <title>Genomic Encyclopedia of Type Strains, Phase IV (KMG-IV): sequencing the most valuable type-strain genomes for metagenomic binning, comparative biology and taxonomic classification.</title>
        <authorList>
            <person name="Goeker M."/>
        </authorList>
    </citation>
    <scope>NUCLEOTIDE SEQUENCE [LARGE SCALE GENOMIC DNA]</scope>
    <source>
        <strain evidence="2 3">DSM 15349</strain>
    </source>
</reference>